<sequence>MSTNNAPQARVDAGSLSSLQLVGVVLAAISGVLHLYLAALFVPSPMGLSFVVAGVGFLAGCAAVVADYRRPLVYLLGIPFTLGQVVAWYVVNAPDFSVLGYVDKAAQVGLIAVLVVLYRRES</sequence>
<evidence type="ECO:0000313" key="3">
    <source>
        <dbReference type="Proteomes" id="UP000218083"/>
    </source>
</evidence>
<feature type="transmembrane region" description="Helical" evidence="1">
    <location>
        <begin position="21"/>
        <end position="42"/>
    </location>
</feature>
<dbReference type="RefSeq" id="WP_095637774.1">
    <property type="nucleotide sequence ID" value="NZ_NSKC01000009.1"/>
</dbReference>
<protein>
    <submittedName>
        <fullName evidence="2">Uncharacterized protein</fullName>
    </submittedName>
</protein>
<reference evidence="2 3" key="1">
    <citation type="submission" date="2017-08" db="EMBL/GenBank/DDBJ databases">
        <title>The strain WRN001 was isolated from Binhai saline alkaline soil, Tianjin, China.</title>
        <authorList>
            <person name="Liu D."/>
            <person name="Zhang G."/>
        </authorList>
    </citation>
    <scope>NUCLEOTIDE SEQUENCE [LARGE SCALE GENOMIC DNA]</scope>
    <source>
        <strain evidence="2 3">WN019</strain>
    </source>
</reference>
<comment type="caution">
    <text evidence="2">The sequence shown here is derived from an EMBL/GenBank/DDBJ whole genome shotgun (WGS) entry which is preliminary data.</text>
</comment>
<accession>A0A2A2FCR8</accession>
<keyword evidence="1" id="KW-0472">Membrane</keyword>
<dbReference type="EMBL" id="NSKC01000009">
    <property type="protein sequence ID" value="PAU82630.1"/>
    <property type="molecule type" value="Genomic_DNA"/>
</dbReference>
<dbReference type="Proteomes" id="UP000218083">
    <property type="component" value="Unassembled WGS sequence"/>
</dbReference>
<organism evidence="2 3">
    <name type="scientific">Halorubrum salipaludis</name>
    <dbReference type="NCBI Taxonomy" id="2032630"/>
    <lineage>
        <taxon>Archaea</taxon>
        <taxon>Methanobacteriati</taxon>
        <taxon>Methanobacteriota</taxon>
        <taxon>Stenosarchaea group</taxon>
        <taxon>Halobacteria</taxon>
        <taxon>Halobacteriales</taxon>
        <taxon>Haloferacaceae</taxon>
        <taxon>Halorubrum</taxon>
    </lineage>
</organism>
<feature type="transmembrane region" description="Helical" evidence="1">
    <location>
        <begin position="48"/>
        <end position="65"/>
    </location>
</feature>
<evidence type="ECO:0000313" key="2">
    <source>
        <dbReference type="EMBL" id="PAU82630.1"/>
    </source>
</evidence>
<feature type="transmembrane region" description="Helical" evidence="1">
    <location>
        <begin position="97"/>
        <end position="118"/>
    </location>
</feature>
<proteinExistence type="predicted"/>
<name>A0A2A2FCR8_9EURY</name>
<dbReference type="AlphaFoldDB" id="A0A2A2FCR8"/>
<keyword evidence="1" id="KW-1133">Transmembrane helix</keyword>
<keyword evidence="1" id="KW-0812">Transmembrane</keyword>
<evidence type="ECO:0000256" key="1">
    <source>
        <dbReference type="SAM" id="Phobius"/>
    </source>
</evidence>
<dbReference type="Pfam" id="PF24287">
    <property type="entry name" value="DUF7475"/>
    <property type="match status" value="1"/>
</dbReference>
<keyword evidence="3" id="KW-1185">Reference proteome</keyword>
<gene>
    <name evidence="2" type="ORF">CK500_13615</name>
</gene>
<dbReference type="OrthoDB" id="330759at2157"/>
<feature type="transmembrane region" description="Helical" evidence="1">
    <location>
        <begin position="72"/>
        <end position="91"/>
    </location>
</feature>
<dbReference type="InterPro" id="IPR055898">
    <property type="entry name" value="DUF7475"/>
</dbReference>